<evidence type="ECO:0000256" key="1">
    <source>
        <dbReference type="ARBA" id="ARBA00004123"/>
    </source>
</evidence>
<organism evidence="5">
    <name type="scientific">Lygus hesperus</name>
    <name type="common">Western plant bug</name>
    <dbReference type="NCBI Taxonomy" id="30085"/>
    <lineage>
        <taxon>Eukaryota</taxon>
        <taxon>Metazoa</taxon>
        <taxon>Ecdysozoa</taxon>
        <taxon>Arthropoda</taxon>
        <taxon>Hexapoda</taxon>
        <taxon>Insecta</taxon>
        <taxon>Pterygota</taxon>
        <taxon>Neoptera</taxon>
        <taxon>Paraneoptera</taxon>
        <taxon>Hemiptera</taxon>
        <taxon>Heteroptera</taxon>
        <taxon>Panheteroptera</taxon>
        <taxon>Cimicomorpha</taxon>
        <taxon>Miridae</taxon>
        <taxon>Mirini</taxon>
        <taxon>Lygus</taxon>
    </lineage>
</organism>
<keyword evidence="5" id="KW-0675">Receptor</keyword>
<dbReference type="PROSITE" id="PS51253">
    <property type="entry name" value="HTH_CENPB"/>
    <property type="match status" value="1"/>
</dbReference>
<protein>
    <submittedName>
        <fullName evidence="5">Ligand-dependent nuclear receptor corepressor-like protein</fullName>
    </submittedName>
</protein>
<keyword evidence="3" id="KW-0539">Nucleus</keyword>
<comment type="subcellular location">
    <subcellularLocation>
        <location evidence="1">Nucleus</location>
    </subcellularLocation>
</comment>
<dbReference type="AlphaFoldDB" id="A0A0A9XB25"/>
<accession>A0A0A9XB25</accession>
<dbReference type="GO" id="GO:0003677">
    <property type="term" value="F:DNA binding"/>
    <property type="evidence" value="ECO:0007669"/>
    <property type="project" value="UniProtKB-KW"/>
</dbReference>
<sequence>AGEIGRRIMWSKADMKLAIAAVRSGEMGLLRASRVFCVPRTTLQGKAKSKETNLEKLVESRMGRQPYLSHDLEEELVQFASENGGVTSMEIKKMAFQLSEKIGLHHPFNRNDKVAGSKWFRSFKKRHPEVNFRGR</sequence>
<evidence type="ECO:0000256" key="2">
    <source>
        <dbReference type="ARBA" id="ARBA00023125"/>
    </source>
</evidence>
<name>A0A0A9XB25_LYGHE</name>
<reference evidence="5" key="1">
    <citation type="journal article" date="2014" name="PLoS ONE">
        <title>Transcriptome-Based Identification of ABC Transporters in the Western Tarnished Plant Bug Lygus hesperus.</title>
        <authorList>
            <person name="Hull J.J."/>
            <person name="Chaney K."/>
            <person name="Geib S.M."/>
            <person name="Fabrick J.A."/>
            <person name="Brent C.S."/>
            <person name="Walsh D."/>
            <person name="Lavine L.C."/>
        </authorList>
    </citation>
    <scope>NUCLEOTIDE SEQUENCE</scope>
</reference>
<dbReference type="Gene3D" id="1.10.10.60">
    <property type="entry name" value="Homeodomain-like"/>
    <property type="match status" value="1"/>
</dbReference>
<dbReference type="InterPro" id="IPR009057">
    <property type="entry name" value="Homeodomain-like_sf"/>
</dbReference>
<dbReference type="SUPFAM" id="SSF46689">
    <property type="entry name" value="Homeodomain-like"/>
    <property type="match status" value="1"/>
</dbReference>
<evidence type="ECO:0000313" key="5">
    <source>
        <dbReference type="EMBL" id="JAG17164.1"/>
    </source>
</evidence>
<dbReference type="InterPro" id="IPR006600">
    <property type="entry name" value="HTH_CenpB_DNA-bd_dom"/>
</dbReference>
<feature type="non-terminal residue" evidence="5">
    <location>
        <position position="1"/>
    </location>
</feature>
<keyword evidence="2" id="KW-0238">DNA-binding</keyword>
<dbReference type="Pfam" id="PF05225">
    <property type="entry name" value="HTH_psq"/>
    <property type="match status" value="1"/>
</dbReference>
<dbReference type="GO" id="GO:0005634">
    <property type="term" value="C:nucleus"/>
    <property type="evidence" value="ECO:0007669"/>
    <property type="project" value="UniProtKB-SubCell"/>
</dbReference>
<evidence type="ECO:0000259" key="4">
    <source>
        <dbReference type="PROSITE" id="PS51253"/>
    </source>
</evidence>
<dbReference type="InterPro" id="IPR007889">
    <property type="entry name" value="HTH_Psq"/>
</dbReference>
<evidence type="ECO:0000256" key="3">
    <source>
        <dbReference type="ARBA" id="ARBA00023242"/>
    </source>
</evidence>
<proteinExistence type="predicted"/>
<feature type="domain" description="HTH CENPB-type" evidence="4">
    <location>
        <begin position="56"/>
        <end position="133"/>
    </location>
</feature>
<dbReference type="Pfam" id="PF03221">
    <property type="entry name" value="HTH_Tnp_Tc5"/>
    <property type="match status" value="1"/>
</dbReference>
<gene>
    <name evidence="5" type="primary">Lcorl_0</name>
    <name evidence="5" type="ORF">CM83_5321</name>
</gene>
<dbReference type="EMBL" id="GBHO01026440">
    <property type="protein sequence ID" value="JAG17164.1"/>
    <property type="molecule type" value="Transcribed_RNA"/>
</dbReference>
<reference evidence="5" key="2">
    <citation type="submission" date="2014-07" db="EMBL/GenBank/DDBJ databases">
        <authorList>
            <person name="Hull J."/>
        </authorList>
    </citation>
    <scope>NUCLEOTIDE SEQUENCE</scope>
</reference>